<feature type="region of interest" description="Disordered" evidence="1">
    <location>
        <begin position="11"/>
        <end position="32"/>
    </location>
</feature>
<reference evidence="2" key="2">
    <citation type="submission" date="2021-04" db="EMBL/GenBank/DDBJ databases">
        <authorList>
            <person name="Gilroy R."/>
        </authorList>
    </citation>
    <scope>NUCLEOTIDE SEQUENCE</scope>
    <source>
        <strain evidence="2">CHK188-5543</strain>
    </source>
</reference>
<dbReference type="Proteomes" id="UP000886800">
    <property type="component" value="Unassembled WGS sequence"/>
</dbReference>
<dbReference type="AlphaFoldDB" id="A0A9D1WQ29"/>
<gene>
    <name evidence="2" type="ORF">H9736_02790</name>
</gene>
<accession>A0A9D1WQ29</accession>
<feature type="compositionally biased region" description="Low complexity" evidence="1">
    <location>
        <begin position="11"/>
        <end position="27"/>
    </location>
</feature>
<evidence type="ECO:0000313" key="2">
    <source>
        <dbReference type="EMBL" id="HIX65154.1"/>
    </source>
</evidence>
<name>A0A9D1WQ29_9FIRM</name>
<sequence>MAYQLLKKQAAPVSAPPQAAHHAASQPGGVSLAGEGVGAQRIEQVLSGQGTEEDQAQFNSLMEILNGAANSGELSPENLAMLYNAGGKSREFVANRTQDNMVRHIQQQFLKDHPGGYNKTGQEHGDYMATLQNSAVRQGNGGVIAEYGNLMQLLSKRAGASVIDQSLGEEPEELRDLPKNDERFKAAAQAGAPQITARMTEAISGAEDFQNYNSQFMEKLRATMPEAFSDEEVSRSFVGKSALLRGLFPSVTNGDDRARDDRFITYRSQAAIGDLNREMLNLGTGISGMTPETKRLRDAMVPGFRQTGTVAPVENRPAPVPLPLRRRNG</sequence>
<reference evidence="2" key="1">
    <citation type="journal article" date="2021" name="PeerJ">
        <title>Extensive microbial diversity within the chicken gut microbiome revealed by metagenomics and culture.</title>
        <authorList>
            <person name="Gilroy R."/>
            <person name="Ravi A."/>
            <person name="Getino M."/>
            <person name="Pursley I."/>
            <person name="Horton D.L."/>
            <person name="Alikhan N.F."/>
            <person name="Baker D."/>
            <person name="Gharbi K."/>
            <person name="Hall N."/>
            <person name="Watson M."/>
            <person name="Adriaenssens E.M."/>
            <person name="Foster-Nyarko E."/>
            <person name="Jarju S."/>
            <person name="Secka A."/>
            <person name="Antonio M."/>
            <person name="Oren A."/>
            <person name="Chaudhuri R.R."/>
            <person name="La Ragione R."/>
            <person name="Hildebrand F."/>
            <person name="Pallen M.J."/>
        </authorList>
    </citation>
    <scope>NUCLEOTIDE SEQUENCE</scope>
    <source>
        <strain evidence="2">CHK188-5543</strain>
    </source>
</reference>
<evidence type="ECO:0000256" key="1">
    <source>
        <dbReference type="SAM" id="MobiDB-lite"/>
    </source>
</evidence>
<feature type="region of interest" description="Disordered" evidence="1">
    <location>
        <begin position="309"/>
        <end position="329"/>
    </location>
</feature>
<dbReference type="EMBL" id="DXES01000057">
    <property type="protein sequence ID" value="HIX65154.1"/>
    <property type="molecule type" value="Genomic_DNA"/>
</dbReference>
<protein>
    <submittedName>
        <fullName evidence="2">Uncharacterized protein</fullName>
    </submittedName>
</protein>
<organism evidence="2 3">
    <name type="scientific">Candidatus Anaerotruncus excrementipullorum</name>
    <dbReference type="NCBI Taxonomy" id="2838465"/>
    <lineage>
        <taxon>Bacteria</taxon>
        <taxon>Bacillati</taxon>
        <taxon>Bacillota</taxon>
        <taxon>Clostridia</taxon>
        <taxon>Eubacteriales</taxon>
        <taxon>Oscillospiraceae</taxon>
        <taxon>Anaerotruncus</taxon>
    </lineage>
</organism>
<comment type="caution">
    <text evidence="2">The sequence shown here is derived from an EMBL/GenBank/DDBJ whole genome shotgun (WGS) entry which is preliminary data.</text>
</comment>
<evidence type="ECO:0000313" key="3">
    <source>
        <dbReference type="Proteomes" id="UP000886800"/>
    </source>
</evidence>
<proteinExistence type="predicted"/>